<protein>
    <submittedName>
        <fullName evidence="1">Uncharacterized protein</fullName>
    </submittedName>
</protein>
<name>A0A2T2YGC6_9BACT</name>
<dbReference type="OrthoDB" id="893551at2"/>
<evidence type="ECO:0000313" key="1">
    <source>
        <dbReference type="EMBL" id="PSR54565.1"/>
    </source>
</evidence>
<dbReference type="RefSeq" id="WP_146153588.1">
    <property type="nucleotide sequence ID" value="NZ_PYFT01000001.1"/>
</dbReference>
<sequence length="81" mass="9093">MGRVKKLEIQESATELLKWMRAENRSLGQAWWQALYAPQVNTLFFEVFLQEFAVDKMIFLDKAGQAVAGAGEDPVGVPAFC</sequence>
<dbReference type="AlphaFoldDB" id="A0A2T2YGC6"/>
<keyword evidence="2" id="KW-1185">Reference proteome</keyword>
<proteinExistence type="predicted"/>
<gene>
    <name evidence="1" type="ORF">AHMF7605_14125</name>
</gene>
<comment type="caution">
    <text evidence="1">The sequence shown here is derived from an EMBL/GenBank/DDBJ whole genome shotgun (WGS) entry which is preliminary data.</text>
</comment>
<organism evidence="1 2">
    <name type="scientific">Adhaeribacter arboris</name>
    <dbReference type="NCBI Taxonomy" id="2072846"/>
    <lineage>
        <taxon>Bacteria</taxon>
        <taxon>Pseudomonadati</taxon>
        <taxon>Bacteroidota</taxon>
        <taxon>Cytophagia</taxon>
        <taxon>Cytophagales</taxon>
        <taxon>Hymenobacteraceae</taxon>
        <taxon>Adhaeribacter</taxon>
    </lineage>
</organism>
<reference evidence="1 2" key="1">
    <citation type="submission" date="2018-03" db="EMBL/GenBank/DDBJ databases">
        <title>Adhaeribacter sp. HMF7605 Genome sequencing and assembly.</title>
        <authorList>
            <person name="Kang H."/>
            <person name="Kang J."/>
            <person name="Cha I."/>
            <person name="Kim H."/>
            <person name="Joh K."/>
        </authorList>
    </citation>
    <scope>NUCLEOTIDE SEQUENCE [LARGE SCALE GENOMIC DNA]</scope>
    <source>
        <strain evidence="1 2">HMF7605</strain>
    </source>
</reference>
<evidence type="ECO:0000313" key="2">
    <source>
        <dbReference type="Proteomes" id="UP000240357"/>
    </source>
</evidence>
<dbReference type="Proteomes" id="UP000240357">
    <property type="component" value="Unassembled WGS sequence"/>
</dbReference>
<accession>A0A2T2YGC6</accession>
<dbReference type="EMBL" id="PYFT01000001">
    <property type="protein sequence ID" value="PSR54565.1"/>
    <property type="molecule type" value="Genomic_DNA"/>
</dbReference>